<dbReference type="InterPro" id="IPR001879">
    <property type="entry name" value="GPCR_2_extracellular_dom"/>
</dbReference>
<evidence type="ECO:0000313" key="2">
    <source>
        <dbReference type="EMBL" id="JAS83996.1"/>
    </source>
</evidence>
<gene>
    <name evidence="2" type="ORF">g.38938</name>
</gene>
<feature type="non-terminal residue" evidence="2">
    <location>
        <position position="149"/>
    </location>
</feature>
<feature type="non-terminal residue" evidence="2">
    <location>
        <position position="1"/>
    </location>
</feature>
<dbReference type="PROSITE" id="PS50227">
    <property type="entry name" value="G_PROTEIN_RECEP_F2_3"/>
    <property type="match status" value="1"/>
</dbReference>
<dbReference type="GO" id="GO:0016020">
    <property type="term" value="C:membrane"/>
    <property type="evidence" value="ECO:0007669"/>
    <property type="project" value="InterPro"/>
</dbReference>
<organism evidence="2">
    <name type="scientific">Homalodisca liturata</name>
    <dbReference type="NCBI Taxonomy" id="320908"/>
    <lineage>
        <taxon>Eukaryota</taxon>
        <taxon>Metazoa</taxon>
        <taxon>Ecdysozoa</taxon>
        <taxon>Arthropoda</taxon>
        <taxon>Hexapoda</taxon>
        <taxon>Insecta</taxon>
        <taxon>Pterygota</taxon>
        <taxon>Neoptera</taxon>
        <taxon>Paraneoptera</taxon>
        <taxon>Hemiptera</taxon>
        <taxon>Auchenorrhyncha</taxon>
        <taxon>Membracoidea</taxon>
        <taxon>Cicadellidae</taxon>
        <taxon>Cicadellinae</taxon>
        <taxon>Proconiini</taxon>
        <taxon>Homalodisca</taxon>
    </lineage>
</organism>
<dbReference type="InterPro" id="IPR036445">
    <property type="entry name" value="GPCR_2_extracell_dom_sf"/>
</dbReference>
<reference evidence="2" key="1">
    <citation type="submission" date="2015-11" db="EMBL/GenBank/DDBJ databases">
        <title>De novo transcriptome assembly of four potential Pierce s Disease insect vectors from Arizona vineyards.</title>
        <authorList>
            <person name="Tassone E.E."/>
        </authorList>
    </citation>
    <scope>NUCLEOTIDE SEQUENCE</scope>
</reference>
<name>A0A1B6IAM0_9HEMI</name>
<dbReference type="EMBL" id="GECU01023710">
    <property type="protein sequence ID" value="JAS83996.1"/>
    <property type="molecule type" value="Transcribed_RNA"/>
</dbReference>
<dbReference type="GO" id="GO:0004930">
    <property type="term" value="F:G protein-coupled receptor activity"/>
    <property type="evidence" value="ECO:0007669"/>
    <property type="project" value="InterPro"/>
</dbReference>
<sequence>RTGPGGVARVECPHHYSGVATRLCLLVDKDQAVWQTPDFSDCVADKVAAIADNFHAVTLGYGQTTPADALLSLMTVLRDRGAPYPGEGEPVVTLLRRVVGYVNETSSWQDLVNCTDFFYSVVNILLQQRNSIINHQKVEELQQVVSQWS</sequence>
<evidence type="ECO:0000259" key="1">
    <source>
        <dbReference type="PROSITE" id="PS50227"/>
    </source>
</evidence>
<protein>
    <recommendedName>
        <fullName evidence="1">G-protein coupled receptors family 2 profile 1 domain-containing protein</fullName>
    </recommendedName>
</protein>
<proteinExistence type="predicted"/>
<dbReference type="AlphaFoldDB" id="A0A1B6IAM0"/>
<feature type="domain" description="G-protein coupled receptors family 2 profile 1" evidence="1">
    <location>
        <begin position="1"/>
        <end position="46"/>
    </location>
</feature>
<dbReference type="Gene3D" id="4.10.1240.10">
    <property type="entry name" value="GPCR, family 2, extracellular hormone receptor domain"/>
    <property type="match status" value="1"/>
</dbReference>
<accession>A0A1B6IAM0</accession>